<sequence length="352" mass="40540">MDSFTQNNYAAYQPQMNGNAMYTTSSPMMVHPQPSVAAPLIMATTSVHRLPVALLDSQAPHQPNQTLSYDEEHYLVVDSFIWAFDDAKRSTVFDWVKGLKYNQYWCWKQERGFKKMLKTMKKQSVQYTGRINNTFNIALAQMKIFNVRVLPHGPRTFQFFALSDDRIKVERQQHNQREDSYVPSSPVREDYYPRPPSYASTPCYDDKSEMGRSMPGAWVEDEPVHVTPSPIKRKPVPARQTNGPFASRALVDDHAIRKSPDTVVRRFPRVHQTSDDFIPGAWVQDQTYEQSMGFKGPHQRPDFESDEFAPGAWMDDQQIMGPKKSPRARAQQRPHSAATIAARIAMQRRAYY</sequence>
<reference evidence="1 2" key="1">
    <citation type="journal article" date="2025" name="Microbiol. Resour. Announc.">
        <title>Draft genome sequences for Neonectria magnoliae and Neonectria punicea, canker pathogens of Liriodendron tulipifera and Acer saccharum in West Virginia.</title>
        <authorList>
            <person name="Petronek H.M."/>
            <person name="Kasson M.T."/>
            <person name="Metheny A.M."/>
            <person name="Stauder C.M."/>
            <person name="Lovett B."/>
            <person name="Lynch S.C."/>
            <person name="Garnas J.R."/>
            <person name="Kasson L.R."/>
            <person name="Stajich J.E."/>
        </authorList>
    </citation>
    <scope>NUCLEOTIDE SEQUENCE [LARGE SCALE GENOMIC DNA]</scope>
    <source>
        <strain evidence="1 2">NRRL 64653</strain>
    </source>
</reference>
<evidence type="ECO:0008006" key="3">
    <source>
        <dbReference type="Google" id="ProtNLM"/>
    </source>
</evidence>
<dbReference type="EMBL" id="JAZAVJ010000001">
    <property type="protein sequence ID" value="KAK7425159.1"/>
    <property type="molecule type" value="Genomic_DNA"/>
</dbReference>
<name>A0ABR1HW25_9HYPO</name>
<evidence type="ECO:0000313" key="2">
    <source>
        <dbReference type="Proteomes" id="UP001498476"/>
    </source>
</evidence>
<keyword evidence="2" id="KW-1185">Reference proteome</keyword>
<evidence type="ECO:0000313" key="1">
    <source>
        <dbReference type="EMBL" id="KAK7425159.1"/>
    </source>
</evidence>
<organism evidence="1 2">
    <name type="scientific">Neonectria punicea</name>
    <dbReference type="NCBI Taxonomy" id="979145"/>
    <lineage>
        <taxon>Eukaryota</taxon>
        <taxon>Fungi</taxon>
        <taxon>Dikarya</taxon>
        <taxon>Ascomycota</taxon>
        <taxon>Pezizomycotina</taxon>
        <taxon>Sordariomycetes</taxon>
        <taxon>Hypocreomycetidae</taxon>
        <taxon>Hypocreales</taxon>
        <taxon>Nectriaceae</taxon>
        <taxon>Neonectria</taxon>
    </lineage>
</organism>
<gene>
    <name evidence="1" type="ORF">QQX98_000073</name>
</gene>
<dbReference type="Proteomes" id="UP001498476">
    <property type="component" value="Unassembled WGS sequence"/>
</dbReference>
<comment type="caution">
    <text evidence="1">The sequence shown here is derived from an EMBL/GenBank/DDBJ whole genome shotgun (WGS) entry which is preliminary data.</text>
</comment>
<protein>
    <recommendedName>
        <fullName evidence="3">ETS domain-containing protein</fullName>
    </recommendedName>
</protein>
<accession>A0ABR1HW25</accession>
<proteinExistence type="predicted"/>